<organism evidence="1 2">
    <name type="scientific">Edaphobacter modestus</name>
    <dbReference type="NCBI Taxonomy" id="388466"/>
    <lineage>
        <taxon>Bacteria</taxon>
        <taxon>Pseudomonadati</taxon>
        <taxon>Acidobacteriota</taxon>
        <taxon>Terriglobia</taxon>
        <taxon>Terriglobales</taxon>
        <taxon>Acidobacteriaceae</taxon>
        <taxon>Edaphobacter</taxon>
    </lineage>
</organism>
<sequence length="201" mass="23194">MTSMTENYSLFEIDTELDDILEQIEEQVETEGEPSEELLLRFREFCAAHGEKVDRIGRFVRMMEAREQYCRAEAVRLGERARSTANKVDRTKSMVLFYLMSRELRKIEGREFTFRVQKNSQDSVRILDESSLPTAYRKIEARVDGVLWETVLSCLPEELERAMAACVHETKPDTEAIKAASIRQEEVAGAEVRRGSHLRVA</sequence>
<evidence type="ECO:0000313" key="2">
    <source>
        <dbReference type="Proteomes" id="UP000292958"/>
    </source>
</evidence>
<dbReference type="RefSeq" id="WP_130424388.1">
    <property type="nucleotide sequence ID" value="NZ_SHKW01000003.1"/>
</dbReference>
<protein>
    <submittedName>
        <fullName evidence="1">Viral Gp157 protein</fullName>
    </submittedName>
</protein>
<accession>A0A4V2G304</accession>
<gene>
    <name evidence="1" type="ORF">BDD14_5932</name>
</gene>
<dbReference type="OrthoDB" id="114966at2"/>
<dbReference type="InterPro" id="IPR008840">
    <property type="entry name" value="Sipho_Gp157"/>
</dbReference>
<dbReference type="Pfam" id="PF05565">
    <property type="entry name" value="Sipho_Gp157"/>
    <property type="match status" value="1"/>
</dbReference>
<proteinExistence type="predicted"/>
<reference evidence="1 2" key="1">
    <citation type="submission" date="2019-02" db="EMBL/GenBank/DDBJ databases">
        <title>Genomic Encyclopedia of Archaeal and Bacterial Type Strains, Phase II (KMG-II): from individual species to whole genera.</title>
        <authorList>
            <person name="Goeker M."/>
        </authorList>
    </citation>
    <scope>NUCLEOTIDE SEQUENCE [LARGE SCALE GENOMIC DNA]</scope>
    <source>
        <strain evidence="1 2">DSM 18101</strain>
    </source>
</reference>
<keyword evidence="2" id="KW-1185">Reference proteome</keyword>
<dbReference type="EMBL" id="SHKW01000003">
    <property type="protein sequence ID" value="RZU35176.1"/>
    <property type="molecule type" value="Genomic_DNA"/>
</dbReference>
<name>A0A4V2G304_9BACT</name>
<comment type="caution">
    <text evidence="1">The sequence shown here is derived from an EMBL/GenBank/DDBJ whole genome shotgun (WGS) entry which is preliminary data.</text>
</comment>
<dbReference type="AlphaFoldDB" id="A0A4V2G304"/>
<evidence type="ECO:0000313" key="1">
    <source>
        <dbReference type="EMBL" id="RZU35176.1"/>
    </source>
</evidence>
<dbReference type="Proteomes" id="UP000292958">
    <property type="component" value="Unassembled WGS sequence"/>
</dbReference>